<keyword evidence="4" id="KW-1185">Reference proteome</keyword>
<gene>
    <name evidence="3" type="ORF">GCM10015535_64490</name>
</gene>
<accession>A0ABQ2WA02</accession>
<dbReference type="EMBL" id="BMTF01000035">
    <property type="protein sequence ID" value="GGV95938.1"/>
    <property type="molecule type" value="Genomic_DNA"/>
</dbReference>
<sequence>MSTAALLAVVALATVTACSSSDGPAFTGGDKSTPTAIPPSATAATGAPTATSGKDASASADVTIDSCTVDAATKIPKAELTVTNHGSDTATYTIRLEFVDGGGTRVAEGAAIANSLAANQQAKETADGTAQVTSDVTCKLAKVQRLAGM</sequence>
<feature type="compositionally biased region" description="Low complexity" evidence="1">
    <location>
        <begin position="32"/>
        <end position="52"/>
    </location>
</feature>
<evidence type="ECO:0000256" key="1">
    <source>
        <dbReference type="SAM" id="MobiDB-lite"/>
    </source>
</evidence>
<feature type="chain" id="PRO_5046066616" evidence="2">
    <location>
        <begin position="21"/>
        <end position="149"/>
    </location>
</feature>
<keyword evidence="2" id="KW-0732">Signal</keyword>
<dbReference type="RefSeq" id="WP_189547810.1">
    <property type="nucleotide sequence ID" value="NZ_BMTF01000035.1"/>
</dbReference>
<protein>
    <submittedName>
        <fullName evidence="3">Uncharacterized protein</fullName>
    </submittedName>
</protein>
<name>A0ABQ2WA02_9ACTN</name>
<dbReference type="Proteomes" id="UP000660675">
    <property type="component" value="Unassembled WGS sequence"/>
</dbReference>
<evidence type="ECO:0000313" key="3">
    <source>
        <dbReference type="EMBL" id="GGV95938.1"/>
    </source>
</evidence>
<evidence type="ECO:0000313" key="4">
    <source>
        <dbReference type="Proteomes" id="UP000660675"/>
    </source>
</evidence>
<feature type="signal peptide" evidence="2">
    <location>
        <begin position="1"/>
        <end position="20"/>
    </location>
</feature>
<evidence type="ECO:0000256" key="2">
    <source>
        <dbReference type="SAM" id="SignalP"/>
    </source>
</evidence>
<organism evidence="3 4">
    <name type="scientific">Streptomyces gelaticus</name>
    <dbReference type="NCBI Taxonomy" id="285446"/>
    <lineage>
        <taxon>Bacteria</taxon>
        <taxon>Bacillati</taxon>
        <taxon>Actinomycetota</taxon>
        <taxon>Actinomycetes</taxon>
        <taxon>Kitasatosporales</taxon>
        <taxon>Streptomycetaceae</taxon>
        <taxon>Streptomyces</taxon>
    </lineage>
</organism>
<comment type="caution">
    <text evidence="3">The sequence shown here is derived from an EMBL/GenBank/DDBJ whole genome shotgun (WGS) entry which is preliminary data.</text>
</comment>
<feature type="region of interest" description="Disordered" evidence="1">
    <location>
        <begin position="19"/>
        <end position="58"/>
    </location>
</feature>
<reference evidence="4" key="1">
    <citation type="journal article" date="2019" name="Int. J. Syst. Evol. Microbiol.">
        <title>The Global Catalogue of Microorganisms (GCM) 10K type strain sequencing project: providing services to taxonomists for standard genome sequencing and annotation.</title>
        <authorList>
            <consortium name="The Broad Institute Genomics Platform"/>
            <consortium name="The Broad Institute Genome Sequencing Center for Infectious Disease"/>
            <person name="Wu L."/>
            <person name="Ma J."/>
        </authorList>
    </citation>
    <scope>NUCLEOTIDE SEQUENCE [LARGE SCALE GENOMIC DNA]</scope>
    <source>
        <strain evidence="4">JCM 4376</strain>
    </source>
</reference>
<proteinExistence type="predicted"/>